<reference evidence="1" key="1">
    <citation type="journal article" date="2014" name="Int. J. Syst. Evol. Microbiol.">
        <title>Complete genome sequence of Corynebacterium casei LMG S-19264T (=DSM 44701T), isolated from a smear-ripened cheese.</title>
        <authorList>
            <consortium name="US DOE Joint Genome Institute (JGI-PGF)"/>
            <person name="Walter F."/>
            <person name="Albersmeier A."/>
            <person name="Kalinowski J."/>
            <person name="Ruckert C."/>
        </authorList>
    </citation>
    <scope>NUCLEOTIDE SEQUENCE</scope>
    <source>
        <strain evidence="1">VKM B-2789</strain>
    </source>
</reference>
<dbReference type="RefSeq" id="WP_213364029.1">
    <property type="nucleotide sequence ID" value="NZ_BSFM01000011.1"/>
</dbReference>
<proteinExistence type="predicted"/>
<evidence type="ECO:0000313" key="2">
    <source>
        <dbReference type="Proteomes" id="UP001143330"/>
    </source>
</evidence>
<dbReference type="InterPro" id="IPR011749">
    <property type="entry name" value="CHP02243"/>
</dbReference>
<sequence length="868" mass="93923">MIYSCCNENRRDLVRSESTLNGIDFLEVLDRAAPSATPRQRTLLVRLLRPAAGLAAENVAIEGGERITAIRALWAHPADAIPPADLGPEDASFFAGLPEAAATLVVRTDAAGDYSAYRLRLVRSRTDPSPHAGFDPPLAAIDFSFKVECPTDFDCQDDHRCAPEPGEAPDIDYLAKDYASFRRLMLDRLSLLMPDWRDRGPADLGIALVEVLAYVADHLSYRQDAVATEAYLGTARRRISVRRHARLVDYRLHEGSNARAFVQLLVAPEADDDEPGRPILVPQGSMLLTQVVGAGGCIPLTNPLPGRLAPLELALRQNPTVFETLHPLRLFTSHHLMPFYTWGDSACCLPKGAVRATLRGHFPNLAAADGEPGKLLVFEEVLGPLTGRPEDADLAMRHAVRLTAVRAFAPKQNEADPPAPLTDAVTGEAITELRWHEDDALPFALCVSSRTDLAHGEVAVSDVSMARGNIVLADHGRTLAEEPLGAVPPPHLFMVSQAGGPCTPPTREAVPPRFRPALGARPLTHEAGFGAAPPPSAAAAMTMPPAGLRPAIALTETSAPGRPRWEARQDLLGSEASDRHFVAEIEADGEVRLRFGDDRHGMRPQPGSAFSATYRIGQGRAGNVGARALVHVVIDDARIAGAANPLPARGGTEPESMEEARQKAPFAFRTLERAVTPADYAALAERQDGVQRAAATFRWTGSWHTAFVTVDRTGGAAVTEEFEAGLRGRLEPFRMAGYDVEVDSPRFVPLELDLSVQVAPDYFRSNIRAALMQALGSRTLGDGRRGLFHPDNLTFAQPIYLSAIYAAAQAVPGVVSVEVTRFHRQGLPSRRALDESRLDLGRLEIARLDNDRNFPEHGVLRLTIGGGK</sequence>
<keyword evidence="2" id="KW-1185">Reference proteome</keyword>
<organism evidence="1 2">
    <name type="scientific">Ancylobacter defluvii</name>
    <dbReference type="NCBI Taxonomy" id="1282440"/>
    <lineage>
        <taxon>Bacteria</taxon>
        <taxon>Pseudomonadati</taxon>
        <taxon>Pseudomonadota</taxon>
        <taxon>Alphaproteobacteria</taxon>
        <taxon>Hyphomicrobiales</taxon>
        <taxon>Xanthobacteraceae</taxon>
        <taxon>Ancylobacter</taxon>
    </lineage>
</organism>
<dbReference type="AlphaFoldDB" id="A0A9W6JWE8"/>
<dbReference type="NCBIfam" id="TIGR02243">
    <property type="entry name" value="putative baseplate assembly protein"/>
    <property type="match status" value="1"/>
</dbReference>
<protein>
    <submittedName>
        <fullName evidence="1">Baseplate assembly protein</fullName>
    </submittedName>
</protein>
<dbReference type="EMBL" id="BSFM01000011">
    <property type="protein sequence ID" value="GLK83826.1"/>
    <property type="molecule type" value="Genomic_DNA"/>
</dbReference>
<evidence type="ECO:0000313" key="1">
    <source>
        <dbReference type="EMBL" id="GLK83826.1"/>
    </source>
</evidence>
<name>A0A9W6JWE8_9HYPH</name>
<comment type="caution">
    <text evidence="1">The sequence shown here is derived from an EMBL/GenBank/DDBJ whole genome shotgun (WGS) entry which is preliminary data.</text>
</comment>
<gene>
    <name evidence="1" type="ORF">GCM10017653_18960</name>
</gene>
<dbReference type="Proteomes" id="UP001143330">
    <property type="component" value="Unassembled WGS sequence"/>
</dbReference>
<reference evidence="1" key="2">
    <citation type="submission" date="2023-01" db="EMBL/GenBank/DDBJ databases">
        <authorList>
            <person name="Sun Q."/>
            <person name="Evtushenko L."/>
        </authorList>
    </citation>
    <scope>NUCLEOTIDE SEQUENCE</scope>
    <source>
        <strain evidence="1">VKM B-2789</strain>
    </source>
</reference>
<accession>A0A9W6JWE8</accession>